<evidence type="ECO:0000313" key="2">
    <source>
        <dbReference type="Proteomes" id="UP001162060"/>
    </source>
</evidence>
<reference evidence="1" key="1">
    <citation type="submission" date="2024-01" db="EMBL/GenBank/DDBJ databases">
        <authorList>
            <person name="Webb A."/>
        </authorList>
    </citation>
    <scope>NUCLEOTIDE SEQUENCE</scope>
    <source>
        <strain evidence="1">Pm1</strain>
    </source>
</reference>
<evidence type="ECO:0000313" key="1">
    <source>
        <dbReference type="EMBL" id="CAK7933020.1"/>
    </source>
</evidence>
<protein>
    <submittedName>
        <fullName evidence="1">Uncharacterized protein</fullName>
    </submittedName>
</protein>
<proteinExistence type="predicted"/>
<accession>A0AAV1UF46</accession>
<organism evidence="1 2">
    <name type="scientific">Peronospora matthiolae</name>
    <dbReference type="NCBI Taxonomy" id="2874970"/>
    <lineage>
        <taxon>Eukaryota</taxon>
        <taxon>Sar</taxon>
        <taxon>Stramenopiles</taxon>
        <taxon>Oomycota</taxon>
        <taxon>Peronosporomycetes</taxon>
        <taxon>Peronosporales</taxon>
        <taxon>Peronosporaceae</taxon>
        <taxon>Peronospora</taxon>
    </lineage>
</organism>
<dbReference type="Proteomes" id="UP001162060">
    <property type="component" value="Unassembled WGS sequence"/>
</dbReference>
<comment type="caution">
    <text evidence="1">The sequence shown here is derived from an EMBL/GenBank/DDBJ whole genome shotgun (WGS) entry which is preliminary data.</text>
</comment>
<sequence>MNEDGLHGADAIYMLMNGKTSSPYARAALILVTIPQVLSFNERVQLFQKLLDDAKAQTGNTRDEFSRALQVRM</sequence>
<name>A0AAV1UF46_9STRA</name>
<dbReference type="AlphaFoldDB" id="A0AAV1UF46"/>
<gene>
    <name evidence="1" type="ORF">PM001_LOCUS18170</name>
</gene>
<dbReference type="EMBL" id="CAKLBY020000193">
    <property type="protein sequence ID" value="CAK7933020.1"/>
    <property type="molecule type" value="Genomic_DNA"/>
</dbReference>